<keyword evidence="1" id="KW-0812">Transmembrane</keyword>
<keyword evidence="1" id="KW-0472">Membrane</keyword>
<keyword evidence="3" id="KW-1185">Reference proteome</keyword>
<evidence type="ECO:0000256" key="1">
    <source>
        <dbReference type="SAM" id="Phobius"/>
    </source>
</evidence>
<feature type="transmembrane region" description="Helical" evidence="1">
    <location>
        <begin position="50"/>
        <end position="70"/>
    </location>
</feature>
<organism evidence="2 3">
    <name type="scientific">Chitinophaga eiseniae</name>
    <dbReference type="NCBI Taxonomy" id="634771"/>
    <lineage>
        <taxon>Bacteria</taxon>
        <taxon>Pseudomonadati</taxon>
        <taxon>Bacteroidota</taxon>
        <taxon>Chitinophagia</taxon>
        <taxon>Chitinophagales</taxon>
        <taxon>Chitinophagaceae</taxon>
        <taxon>Chitinophaga</taxon>
    </lineage>
</organism>
<keyword evidence="1" id="KW-1133">Transmembrane helix</keyword>
<sequence>MLATATFQVLLHLLTTGFPMLLLHLIYHHATSAPSLFPFNQVRHMGLQERLADIVIAAVLLLLPLPAILAHSRLWQYTCYCLRSFTLVEEWHTWRELYQWNSEKAWMATATLTVKGSCRPAFLLTPGSQ</sequence>
<dbReference type="AlphaFoldDB" id="A0A847SJL6"/>
<reference evidence="2 3" key="1">
    <citation type="submission" date="2020-04" db="EMBL/GenBank/DDBJ databases">
        <authorList>
            <person name="Yin C."/>
        </authorList>
    </citation>
    <scope>NUCLEOTIDE SEQUENCE [LARGE SCALE GENOMIC DNA]</scope>
    <source>
        <strain evidence="2 3">Ak56</strain>
    </source>
</reference>
<gene>
    <name evidence="2" type="ORF">HGH91_02900</name>
</gene>
<evidence type="ECO:0000313" key="2">
    <source>
        <dbReference type="EMBL" id="NLR77556.1"/>
    </source>
</evidence>
<feature type="transmembrane region" description="Helical" evidence="1">
    <location>
        <begin position="9"/>
        <end position="30"/>
    </location>
</feature>
<evidence type="ECO:0000313" key="3">
    <source>
        <dbReference type="Proteomes" id="UP000552864"/>
    </source>
</evidence>
<name>A0A847SJL6_9BACT</name>
<dbReference type="RefSeq" id="WP_168736947.1">
    <property type="nucleotide sequence ID" value="NZ_JABAHZ010000001.1"/>
</dbReference>
<comment type="caution">
    <text evidence="2">The sequence shown here is derived from an EMBL/GenBank/DDBJ whole genome shotgun (WGS) entry which is preliminary data.</text>
</comment>
<protein>
    <submittedName>
        <fullName evidence="2">Uncharacterized protein</fullName>
    </submittedName>
</protein>
<accession>A0A847SJL6</accession>
<proteinExistence type="predicted"/>
<dbReference type="Proteomes" id="UP000552864">
    <property type="component" value="Unassembled WGS sequence"/>
</dbReference>
<dbReference type="EMBL" id="JABAHZ010000001">
    <property type="protein sequence ID" value="NLR77556.1"/>
    <property type="molecule type" value="Genomic_DNA"/>
</dbReference>